<dbReference type="HOGENOM" id="CLU_1958951_0_0_1"/>
<dbReference type="InParanoid" id="C0NS24"/>
<dbReference type="EMBL" id="GG663370">
    <property type="protein sequence ID" value="EEH05690.1"/>
    <property type="molecule type" value="Genomic_DNA"/>
</dbReference>
<accession>C0NS24</accession>
<sequence>MDTVYQRFYITSWFLKPEHCLAPCPATIPFIRVFGFVDLYKASTCSRSLVPIWQQQRPAHGRTDNAQIAENAAQRIRIFIPSKQVLYQGYRSRPSIEDAGVTTETQRNNGTTRTQKHLDSSSSFMAIS</sequence>
<protein>
    <submittedName>
        <fullName evidence="2">Uncharacterized protein</fullName>
    </submittedName>
</protein>
<reference evidence="2" key="1">
    <citation type="submission" date="2009-02" db="EMBL/GenBank/DDBJ databases">
        <title>The Genome Sequence of Ajellomyces capsulatus strain G186AR.</title>
        <authorList>
            <consortium name="The Broad Institute Genome Sequencing Platform"/>
            <person name="Champion M."/>
            <person name="Cuomo C."/>
            <person name="Ma L.-J."/>
            <person name="Henn M.R."/>
            <person name="Sil A."/>
            <person name="Goldman B."/>
            <person name="Young S.K."/>
            <person name="Kodira C.D."/>
            <person name="Zeng Q."/>
            <person name="Koehrsen M."/>
            <person name="Alvarado L."/>
            <person name="Berlin A."/>
            <person name="Borenstein D."/>
            <person name="Chen Z."/>
            <person name="Engels R."/>
            <person name="Freedman E."/>
            <person name="Gellesch M."/>
            <person name="Goldberg J."/>
            <person name="Griggs A."/>
            <person name="Gujja S."/>
            <person name="Heiman D."/>
            <person name="Hepburn T."/>
            <person name="Howarth C."/>
            <person name="Jen D."/>
            <person name="Larson L."/>
            <person name="Lewis B."/>
            <person name="Mehta T."/>
            <person name="Park D."/>
            <person name="Pearson M."/>
            <person name="Roberts A."/>
            <person name="Saif S."/>
            <person name="Shea T."/>
            <person name="Shenoy N."/>
            <person name="Sisk P."/>
            <person name="Stolte C."/>
            <person name="Sykes S."/>
            <person name="Walk T."/>
            <person name="White J."/>
            <person name="Yandava C."/>
            <person name="Klein B."/>
            <person name="McEwen J.G."/>
            <person name="Puccia R."/>
            <person name="Goldman G.H."/>
            <person name="Felipe M.S."/>
            <person name="Nino-Vega G."/>
            <person name="San-Blas G."/>
            <person name="Taylor J."/>
            <person name="Mendoza L."/>
            <person name="Galagan J."/>
            <person name="Nusbaum C."/>
            <person name="Birren B."/>
        </authorList>
    </citation>
    <scope>NUCLEOTIDE SEQUENCE</scope>
    <source>
        <strain evidence="2">G186AR</strain>
    </source>
</reference>
<evidence type="ECO:0000256" key="1">
    <source>
        <dbReference type="SAM" id="MobiDB-lite"/>
    </source>
</evidence>
<proteinExistence type="predicted"/>
<evidence type="ECO:0000313" key="3">
    <source>
        <dbReference type="Proteomes" id="UP000001631"/>
    </source>
</evidence>
<dbReference type="AlphaFoldDB" id="C0NS24"/>
<gene>
    <name evidence="2" type="ORF">HCBG_05954</name>
</gene>
<name>C0NS24_AJECG</name>
<dbReference type="Proteomes" id="UP000001631">
    <property type="component" value="Unassembled WGS sequence"/>
</dbReference>
<feature type="region of interest" description="Disordered" evidence="1">
    <location>
        <begin position="97"/>
        <end position="128"/>
    </location>
</feature>
<evidence type="ECO:0000313" key="2">
    <source>
        <dbReference type="EMBL" id="EEH05690.1"/>
    </source>
</evidence>
<feature type="compositionally biased region" description="Polar residues" evidence="1">
    <location>
        <begin position="102"/>
        <end position="113"/>
    </location>
</feature>
<dbReference type="GeneID" id="69038970"/>
<organism evidence="2 3">
    <name type="scientific">Ajellomyces capsulatus (strain G186AR / H82 / ATCC MYA-2454 / RMSCC 2432)</name>
    <name type="common">Darling's disease fungus</name>
    <name type="synonym">Histoplasma capsulatum</name>
    <dbReference type="NCBI Taxonomy" id="447093"/>
    <lineage>
        <taxon>Eukaryota</taxon>
        <taxon>Fungi</taxon>
        <taxon>Dikarya</taxon>
        <taxon>Ascomycota</taxon>
        <taxon>Pezizomycotina</taxon>
        <taxon>Eurotiomycetes</taxon>
        <taxon>Eurotiomycetidae</taxon>
        <taxon>Onygenales</taxon>
        <taxon>Ajellomycetaceae</taxon>
        <taxon>Histoplasma</taxon>
    </lineage>
</organism>
<keyword evidence="3" id="KW-1185">Reference proteome</keyword>
<dbReference type="RefSeq" id="XP_045286171.1">
    <property type="nucleotide sequence ID" value="XM_045433003.1"/>
</dbReference>